<dbReference type="PANTHER" id="PTHR10788">
    <property type="entry name" value="TREHALOSE-6-PHOSPHATE SYNTHASE"/>
    <property type="match status" value="1"/>
</dbReference>
<evidence type="ECO:0000313" key="2">
    <source>
        <dbReference type="EMBL" id="RZV38338.1"/>
    </source>
</evidence>
<evidence type="ECO:0000313" key="3">
    <source>
        <dbReference type="Proteomes" id="UP000322454"/>
    </source>
</evidence>
<dbReference type="GO" id="GO:0005992">
    <property type="term" value="P:trehalose biosynthetic process"/>
    <property type="evidence" value="ECO:0007669"/>
    <property type="project" value="InterPro"/>
</dbReference>
<dbReference type="GO" id="GO:0004805">
    <property type="term" value="F:trehalose-phosphatase activity"/>
    <property type="evidence" value="ECO:0007669"/>
    <property type="project" value="TreeGrafter"/>
</dbReference>
<dbReference type="SUPFAM" id="SSF53756">
    <property type="entry name" value="UDP-Glycosyltransferase/glycogen phosphorylase"/>
    <property type="match status" value="2"/>
</dbReference>
<protein>
    <submittedName>
        <fullName evidence="2">Trehalose-6-phosphate synthase</fullName>
    </submittedName>
</protein>
<comment type="similarity">
    <text evidence="1">Belongs to the glycosyltransferase 20 family.</text>
</comment>
<gene>
    <name evidence="2" type="ORF">EVJ48_07245</name>
</gene>
<dbReference type="Pfam" id="PF00982">
    <property type="entry name" value="Glyco_transf_20"/>
    <property type="match status" value="2"/>
</dbReference>
<dbReference type="PANTHER" id="PTHR10788:SF106">
    <property type="entry name" value="BCDNA.GH08860"/>
    <property type="match status" value="1"/>
</dbReference>
<organism evidence="2 3">
    <name type="scientific">Candidatus Acidulodesulfobacterium acidiphilum</name>
    <dbReference type="NCBI Taxonomy" id="2597224"/>
    <lineage>
        <taxon>Bacteria</taxon>
        <taxon>Deltaproteobacteria</taxon>
        <taxon>Candidatus Acidulodesulfobacterales</taxon>
        <taxon>Candidatus Acidulodesulfobacterium</taxon>
    </lineage>
</organism>
<dbReference type="GO" id="GO:0005829">
    <property type="term" value="C:cytosol"/>
    <property type="evidence" value="ECO:0007669"/>
    <property type="project" value="TreeGrafter"/>
</dbReference>
<dbReference type="Proteomes" id="UP000322454">
    <property type="component" value="Unassembled WGS sequence"/>
</dbReference>
<reference evidence="2 3" key="1">
    <citation type="submission" date="2019-01" db="EMBL/GenBank/DDBJ databases">
        <title>Insights into ecological role of a new deltaproteobacterial order Candidatus Sinidesulfobacterales (Sva0485) by metagenomics and metatranscriptomics.</title>
        <authorList>
            <person name="Tan S."/>
            <person name="Liu J."/>
            <person name="Fang Y."/>
            <person name="Hedlund B."/>
            <person name="Lian Z.-H."/>
            <person name="Huang L.-Y."/>
            <person name="Li J.-T."/>
            <person name="Huang L.-N."/>
            <person name="Li W.-J."/>
            <person name="Jiang H.-C."/>
            <person name="Dong H.-L."/>
            <person name="Shu W.-S."/>
        </authorList>
    </citation>
    <scope>NUCLEOTIDE SEQUENCE [LARGE SCALE GENOMIC DNA]</scope>
    <source>
        <strain evidence="2">AP4</strain>
    </source>
</reference>
<sequence length="523" mass="61072">MEKKRFNDLIKEKLGNINLIVASNREPVSHEYSGKKIKAVKSVGGLTIALEPIMKNLNGTWVVYGSGNADKTVSDEKGRIMLSEDGESYTLKRIFLNKSDINDYYYGYANSVLWPLCHIVYVKPVFNSAQFLTYDEVNKKFADSIIEEIKESKRKQEYEYLNSGMPEGEGLNSAENFAERPQSSFAENVVWLQDYHLARCAKYIKEYDEKIKVSIFWHIPWPNPEIFSICPEKHELLEGLLANDLIGFQIIYHCQNFLRTCEWELEAQVNWSDYSVTYKGHKTWVKPFPISVDANYLRHLAMSKETDKILNKIKKTDEIIGQRYKYLAVSTDRLDYTKGIVEKLKAIDKMLENHQELIGKFVFVQFAVPSRVHINAYKKLNEEITELITDINWKYGTSEWHPITGYFKQLELQVYLAYYRLCNIMIVSPLHDGMNLVSKEYIMSNTDYKGMLVLSKFAGSSKELYDAFLINPFNTECFGERIYEALMMNKEEKINRINKMQNIIIENDIYDWAYNFLTALYFI</sequence>
<dbReference type="GO" id="GO:0003825">
    <property type="term" value="F:alpha,alpha-trehalose-phosphate synthase (UDP-forming) activity"/>
    <property type="evidence" value="ECO:0007669"/>
    <property type="project" value="TreeGrafter"/>
</dbReference>
<proteinExistence type="inferred from homology"/>
<dbReference type="CDD" id="cd03788">
    <property type="entry name" value="GT20_TPS"/>
    <property type="match status" value="1"/>
</dbReference>
<name>A0A520XB20_9DELT</name>
<evidence type="ECO:0000256" key="1">
    <source>
        <dbReference type="ARBA" id="ARBA00008799"/>
    </source>
</evidence>
<dbReference type="Gene3D" id="3.40.50.2000">
    <property type="entry name" value="Glycogen Phosphorylase B"/>
    <property type="match status" value="2"/>
</dbReference>
<dbReference type="EMBL" id="SHMQ01000020">
    <property type="protein sequence ID" value="RZV38338.1"/>
    <property type="molecule type" value="Genomic_DNA"/>
</dbReference>
<accession>A0A520XB20</accession>
<comment type="caution">
    <text evidence="2">The sequence shown here is derived from an EMBL/GenBank/DDBJ whole genome shotgun (WGS) entry which is preliminary data.</text>
</comment>
<dbReference type="AlphaFoldDB" id="A0A520XB20"/>
<dbReference type="InterPro" id="IPR001830">
    <property type="entry name" value="Glyco_trans_20"/>
</dbReference>